<keyword evidence="3" id="KW-1185">Reference proteome</keyword>
<dbReference type="eggNOG" id="arCOG03551">
    <property type="taxonomic scope" value="Archaea"/>
</dbReference>
<dbReference type="RefSeq" id="WP_015284859.1">
    <property type="nucleotide sequence ID" value="NC_019943.1"/>
</dbReference>
<evidence type="ECO:0000313" key="2">
    <source>
        <dbReference type="EMBL" id="AGB01895.1"/>
    </source>
</evidence>
<dbReference type="STRING" id="593750.Metfor_0838"/>
<dbReference type="GeneID" id="14310151"/>
<dbReference type="Pfam" id="PF11824">
    <property type="entry name" value="DUF3344"/>
    <property type="match status" value="1"/>
</dbReference>
<dbReference type="KEGG" id="mfo:Metfor_0838"/>
<reference evidence="2 3" key="2">
    <citation type="journal article" date="2014" name="Genome Announc.">
        <title>Complete Genome Sequence of Methanoregula formicica SMSPT, a Mesophilic Hydrogenotrophic Methanogen Isolated from a Methanogenic Upflow Anaerobic Sludge Blanket Reactor.</title>
        <authorList>
            <person name="Yamamoto K."/>
            <person name="Tamaki H."/>
            <person name="Cadillo-Quiroz H."/>
            <person name="Imachi H."/>
            <person name="Kyrpides N."/>
            <person name="Woyke T."/>
            <person name="Goodwin L."/>
            <person name="Zinder S.H."/>
            <person name="Kamagata Y."/>
            <person name="Liu W.T."/>
        </authorList>
    </citation>
    <scope>NUCLEOTIDE SEQUENCE [LARGE SCALE GENOMIC DNA]</scope>
    <source>
        <strain evidence="3">DSM 22288 / NBRC 105244 / SMSP</strain>
    </source>
</reference>
<feature type="domain" description="DUF3344" evidence="1">
    <location>
        <begin position="24"/>
        <end position="322"/>
    </location>
</feature>
<dbReference type="EMBL" id="CP003167">
    <property type="protein sequence ID" value="AGB01895.1"/>
    <property type="molecule type" value="Genomic_DNA"/>
</dbReference>
<reference evidence="3" key="1">
    <citation type="submission" date="2011-12" db="EMBL/GenBank/DDBJ databases">
        <title>Complete sequence of Methanoregula formicicum SMSP.</title>
        <authorList>
            <person name="Lucas S."/>
            <person name="Han J."/>
            <person name="Lapidus A."/>
            <person name="Cheng J.-F."/>
            <person name="Goodwin L."/>
            <person name="Pitluck S."/>
            <person name="Peters L."/>
            <person name="Ovchinnikova G."/>
            <person name="Teshima H."/>
            <person name="Detter J.C."/>
            <person name="Han C."/>
            <person name="Tapia R."/>
            <person name="Land M."/>
            <person name="Hauser L."/>
            <person name="Kyrpides N."/>
            <person name="Ivanova N."/>
            <person name="Pagani I."/>
            <person name="Imachi H."/>
            <person name="Tamaki H."/>
            <person name="Sekiguchi Y."/>
            <person name="Kamagata Y."/>
            <person name="Cadillo-Quiroz H."/>
            <person name="Zinder S."/>
            <person name="Liu W.-T."/>
            <person name="Woyke T."/>
        </authorList>
    </citation>
    <scope>NUCLEOTIDE SEQUENCE [LARGE SCALE GENOMIC DNA]</scope>
    <source>
        <strain evidence="3">DSM 22288 / NBRC 105244 / SMSP</strain>
    </source>
</reference>
<name>L0HCZ2_METFS</name>
<sequence length="324" mass="34982" precursor="true">MTSRARLAMALACTALLVVPVLATYAGDKPLADAFTCEGKCGYSFSTGNSTYSGTIYPGDRYAVSFAPGIPEDAVVKYQRYYVYWAWSRRDQQTVYPEISIVPGPGTGTVPVRETRYTDNKGFSSPSDFYSGVDTFSGEHIIPGAGPVAVMVENSGEGNSTFVIQGIGLLTVYGSASSPEGLVIAKEGCDMLYNSYGITPDMATSSLDFGQEIDTKRIESATLHLIAPSGGYTRSDVIRKNALQFNYRQGSALPELFSVIIGLVFPGANGKEWVDIFDSDAQRQIGTEVRDVTAFLAPRGNTAAVQDRGDYLLLTNAILHVRYQ</sequence>
<evidence type="ECO:0000313" key="3">
    <source>
        <dbReference type="Proteomes" id="UP000010824"/>
    </source>
</evidence>
<evidence type="ECO:0000259" key="1">
    <source>
        <dbReference type="Pfam" id="PF11824"/>
    </source>
</evidence>
<dbReference type="Proteomes" id="UP000010824">
    <property type="component" value="Chromosome"/>
</dbReference>
<dbReference type="InParanoid" id="L0HCZ2"/>
<proteinExistence type="predicted"/>
<protein>
    <recommendedName>
        <fullName evidence="1">DUF3344 domain-containing protein</fullName>
    </recommendedName>
</protein>
<accession>L0HCZ2</accession>
<dbReference type="OrthoDB" id="135071at2157"/>
<dbReference type="HOGENOM" id="CLU_825416_0_0_2"/>
<dbReference type="InterPro" id="IPR021779">
    <property type="entry name" value="DUF3344"/>
</dbReference>
<organism evidence="2 3">
    <name type="scientific">Methanoregula formicica (strain DSM 22288 / NBRC 105244 / SMSP)</name>
    <dbReference type="NCBI Taxonomy" id="593750"/>
    <lineage>
        <taxon>Archaea</taxon>
        <taxon>Methanobacteriati</taxon>
        <taxon>Methanobacteriota</taxon>
        <taxon>Stenosarchaea group</taxon>
        <taxon>Methanomicrobia</taxon>
        <taxon>Methanomicrobiales</taxon>
        <taxon>Methanoregulaceae</taxon>
        <taxon>Methanoregula</taxon>
    </lineage>
</organism>
<gene>
    <name evidence="2" type="ordered locus">Metfor_0838</name>
</gene>
<dbReference type="AlphaFoldDB" id="L0HCZ2"/>